<dbReference type="GO" id="GO:0015035">
    <property type="term" value="F:protein-disulfide reductase activity"/>
    <property type="evidence" value="ECO:0007669"/>
    <property type="project" value="InterPro"/>
</dbReference>
<accession>A0A221MB78</accession>
<proteinExistence type="predicted"/>
<dbReference type="OrthoDB" id="9785438at2"/>
<dbReference type="InterPro" id="IPR052927">
    <property type="entry name" value="DCC_oxidoreductase"/>
</dbReference>
<dbReference type="PANTHER" id="PTHR33639:SF2">
    <property type="entry name" value="DUF393 DOMAIN-CONTAINING PROTEIN"/>
    <property type="match status" value="1"/>
</dbReference>
<protein>
    <submittedName>
        <fullName evidence="1">Thiol-disulfide oxidoreductase</fullName>
    </submittedName>
</protein>
<dbReference type="Proteomes" id="UP000204391">
    <property type="component" value="Chromosome"/>
</dbReference>
<dbReference type="AlphaFoldDB" id="A0A221MB78"/>
<dbReference type="InterPro" id="IPR007263">
    <property type="entry name" value="DCC1-like"/>
</dbReference>
<dbReference type="KEGG" id="vne:CFK40_07820"/>
<evidence type="ECO:0000313" key="2">
    <source>
        <dbReference type="Proteomes" id="UP000204391"/>
    </source>
</evidence>
<evidence type="ECO:0000313" key="1">
    <source>
        <dbReference type="EMBL" id="ASN04928.1"/>
    </source>
</evidence>
<organism evidence="1 2">
    <name type="scientific">Virgibacillus necropolis</name>
    <dbReference type="NCBI Taxonomy" id="163877"/>
    <lineage>
        <taxon>Bacteria</taxon>
        <taxon>Bacillati</taxon>
        <taxon>Bacillota</taxon>
        <taxon>Bacilli</taxon>
        <taxon>Bacillales</taxon>
        <taxon>Bacillaceae</taxon>
        <taxon>Virgibacillus</taxon>
    </lineage>
</organism>
<dbReference type="RefSeq" id="WP_089531779.1">
    <property type="nucleotide sequence ID" value="NZ_CP022437.1"/>
</dbReference>
<name>A0A221MB78_9BACI</name>
<gene>
    <name evidence="1" type="ORF">CFK40_07820</name>
</gene>
<sequence>MNKIVLFDGVCNFCDWSVQFIIKRDPKGHYKFASLQSNIGKMIAREHHIPSDIDSFILVDNRKCYYKSTAALRVCKKLKGTWKMVYFFIIIPKPIRDFFYEVLAKNRYKWFGKKDSCMIPSPEMRNRFIQEESDL</sequence>
<keyword evidence="2" id="KW-1185">Reference proteome</keyword>
<dbReference type="EMBL" id="CP022437">
    <property type="protein sequence ID" value="ASN04928.1"/>
    <property type="molecule type" value="Genomic_DNA"/>
</dbReference>
<dbReference type="Pfam" id="PF04134">
    <property type="entry name" value="DCC1-like"/>
    <property type="match status" value="1"/>
</dbReference>
<reference evidence="1 2" key="1">
    <citation type="journal article" date="2003" name="Int. J. Syst. Evol. Microbiol.">
        <title>Virgibacillus carmonensis sp. nov., Virgibacillus necropolis sp. nov. and Virgibacillus picturae sp. nov., three novel species isolated from deteriorated mural paintings, transfer of the species of the genus salibacillus to Virgibacillus, as Virgibacillus marismortui comb. nov. and Virgibacillus salexigens comb. nov., and emended description of the genus Virgibacillus.</title>
        <authorList>
            <person name="Heyrman J."/>
            <person name="Logan N.A."/>
            <person name="Busse H.J."/>
            <person name="Balcaen A."/>
            <person name="Lebbe L."/>
            <person name="Rodriguez-Diaz M."/>
            <person name="Swings J."/>
            <person name="De Vos P."/>
        </authorList>
    </citation>
    <scope>NUCLEOTIDE SEQUENCE [LARGE SCALE GENOMIC DNA]</scope>
    <source>
        <strain evidence="1 2">LMG 19488</strain>
    </source>
</reference>
<dbReference type="PANTHER" id="PTHR33639">
    <property type="entry name" value="THIOL-DISULFIDE OXIDOREDUCTASE DCC"/>
    <property type="match status" value="1"/>
</dbReference>